<evidence type="ECO:0000313" key="1">
    <source>
        <dbReference type="EMBL" id="RLJ62712.1"/>
    </source>
</evidence>
<comment type="caution">
    <text evidence="1">The sequence shown here is derived from an EMBL/GenBank/DDBJ whole genome shotgun (WGS) entry which is preliminary data.</text>
</comment>
<dbReference type="EMBL" id="RCCI01000007">
    <property type="protein sequence ID" value="RLJ62712.1"/>
    <property type="molecule type" value="Genomic_DNA"/>
</dbReference>
<organism evidence="1 2">
    <name type="scientific">Sulfurisoma sediminicola</name>
    <dbReference type="NCBI Taxonomy" id="1381557"/>
    <lineage>
        <taxon>Bacteria</taxon>
        <taxon>Pseudomonadati</taxon>
        <taxon>Pseudomonadota</taxon>
        <taxon>Betaproteobacteria</taxon>
        <taxon>Nitrosomonadales</taxon>
        <taxon>Sterolibacteriaceae</taxon>
        <taxon>Sulfurisoma</taxon>
    </lineage>
</organism>
<gene>
    <name evidence="1" type="ORF">DFR35_2528</name>
</gene>
<dbReference type="OrthoDB" id="259311at2"/>
<reference evidence="1 2" key="1">
    <citation type="submission" date="2018-10" db="EMBL/GenBank/DDBJ databases">
        <title>Genomic Encyclopedia of Type Strains, Phase IV (KMG-IV): sequencing the most valuable type-strain genomes for metagenomic binning, comparative biology and taxonomic classification.</title>
        <authorList>
            <person name="Goeker M."/>
        </authorList>
    </citation>
    <scope>NUCLEOTIDE SEQUENCE [LARGE SCALE GENOMIC DNA]</scope>
    <source>
        <strain evidence="1 2">DSM 26916</strain>
    </source>
</reference>
<accession>A0A497X8Z7</accession>
<dbReference type="RefSeq" id="WP_121243198.1">
    <property type="nucleotide sequence ID" value="NZ_BHVV01000008.1"/>
</dbReference>
<keyword evidence="2" id="KW-1185">Reference proteome</keyword>
<evidence type="ECO:0008006" key="3">
    <source>
        <dbReference type="Google" id="ProtNLM"/>
    </source>
</evidence>
<protein>
    <recommendedName>
        <fullName evidence="3">Formylmethanofuran dehydrogenase subunit E</fullName>
    </recommendedName>
</protein>
<proteinExistence type="predicted"/>
<evidence type="ECO:0000313" key="2">
    <source>
        <dbReference type="Proteomes" id="UP000268908"/>
    </source>
</evidence>
<dbReference type="AlphaFoldDB" id="A0A497X8Z7"/>
<name>A0A497X8Z7_9PROT</name>
<dbReference type="Proteomes" id="UP000268908">
    <property type="component" value="Unassembled WGS sequence"/>
</dbReference>
<sequence length="207" mass="22180">MNPSQFPDFFAAAPPIPVVDPLAEFLGAAAGGLIEYRYADAVRLAGHSCPTVAAAFLMTRAALKALYPEALPERGNLRVDFREPRDAGVTGVMAAVATLITGATEDSGFRGIGGHFNRRDRLFFGQALAAGDVRYTRLDGGAAVEAAARLDRVPGDPRTSRLMSLCLIGAASPAETSEFRELWQGRVRRLLLDHADDPEVICVFPQP</sequence>